<evidence type="ECO:0000313" key="2">
    <source>
        <dbReference type="EMBL" id="MCI34461.1"/>
    </source>
</evidence>
<dbReference type="Proteomes" id="UP000265520">
    <property type="component" value="Unassembled WGS sequence"/>
</dbReference>
<organism evidence="2 3">
    <name type="scientific">Trifolium medium</name>
    <dbReference type="NCBI Taxonomy" id="97028"/>
    <lineage>
        <taxon>Eukaryota</taxon>
        <taxon>Viridiplantae</taxon>
        <taxon>Streptophyta</taxon>
        <taxon>Embryophyta</taxon>
        <taxon>Tracheophyta</taxon>
        <taxon>Spermatophyta</taxon>
        <taxon>Magnoliopsida</taxon>
        <taxon>eudicotyledons</taxon>
        <taxon>Gunneridae</taxon>
        <taxon>Pentapetalae</taxon>
        <taxon>rosids</taxon>
        <taxon>fabids</taxon>
        <taxon>Fabales</taxon>
        <taxon>Fabaceae</taxon>
        <taxon>Papilionoideae</taxon>
        <taxon>50 kb inversion clade</taxon>
        <taxon>NPAAA clade</taxon>
        <taxon>Hologalegina</taxon>
        <taxon>IRL clade</taxon>
        <taxon>Trifolieae</taxon>
        <taxon>Trifolium</taxon>
    </lineage>
</organism>
<comment type="caution">
    <text evidence="2">The sequence shown here is derived from an EMBL/GenBank/DDBJ whole genome shotgun (WGS) entry which is preliminary data.</text>
</comment>
<dbReference type="EMBL" id="LXQA010213838">
    <property type="protein sequence ID" value="MCI34461.1"/>
    <property type="molecule type" value="Genomic_DNA"/>
</dbReference>
<name>A0A392RD03_9FABA</name>
<reference evidence="2 3" key="1">
    <citation type="journal article" date="2018" name="Front. Plant Sci.">
        <title>Red Clover (Trifolium pratense) and Zigzag Clover (T. medium) - A Picture of Genomic Similarities and Differences.</title>
        <authorList>
            <person name="Dluhosova J."/>
            <person name="Istvanek J."/>
            <person name="Nedelnik J."/>
            <person name="Repkova J."/>
        </authorList>
    </citation>
    <scope>NUCLEOTIDE SEQUENCE [LARGE SCALE GENOMIC DNA]</scope>
    <source>
        <strain evidence="3">cv. 10/8</strain>
        <tissue evidence="2">Leaf</tissue>
    </source>
</reference>
<sequence length="63" mass="7150">MYHFLYKKFLPSPTLGMNSVGDIANVWVSWAPSKVFVFSWQALLGRLPTRLNLARRGVIRGGE</sequence>
<evidence type="ECO:0000313" key="3">
    <source>
        <dbReference type="Proteomes" id="UP000265520"/>
    </source>
</evidence>
<dbReference type="Pfam" id="PF13966">
    <property type="entry name" value="zf-RVT"/>
    <property type="match status" value="1"/>
</dbReference>
<evidence type="ECO:0000259" key="1">
    <source>
        <dbReference type="Pfam" id="PF13966"/>
    </source>
</evidence>
<dbReference type="InterPro" id="IPR026960">
    <property type="entry name" value="RVT-Znf"/>
</dbReference>
<dbReference type="AlphaFoldDB" id="A0A392RD03"/>
<keyword evidence="3" id="KW-1185">Reference proteome</keyword>
<proteinExistence type="predicted"/>
<feature type="non-terminal residue" evidence="2">
    <location>
        <position position="63"/>
    </location>
</feature>
<feature type="domain" description="Reverse transcriptase zinc-binding" evidence="1">
    <location>
        <begin position="19"/>
        <end position="58"/>
    </location>
</feature>
<protein>
    <recommendedName>
        <fullName evidence="1">Reverse transcriptase zinc-binding domain-containing protein</fullName>
    </recommendedName>
</protein>
<accession>A0A392RD03</accession>